<feature type="domain" description="B12-binding" evidence="8">
    <location>
        <begin position="64"/>
        <end position="205"/>
    </location>
</feature>
<dbReference type="OrthoDB" id="9801424at2"/>
<evidence type="ECO:0000256" key="5">
    <source>
        <dbReference type="ARBA" id="ARBA00022723"/>
    </source>
</evidence>
<dbReference type="InterPro" id="IPR007197">
    <property type="entry name" value="rSAM"/>
</dbReference>
<dbReference type="SUPFAM" id="SSF102114">
    <property type="entry name" value="Radical SAM enzymes"/>
    <property type="match status" value="1"/>
</dbReference>
<dbReference type="PROSITE" id="PS51918">
    <property type="entry name" value="RADICAL_SAM"/>
    <property type="match status" value="1"/>
</dbReference>
<dbReference type="SFLD" id="SFLDG01082">
    <property type="entry name" value="B12-binding_domain_containing"/>
    <property type="match status" value="1"/>
</dbReference>
<dbReference type="Gene3D" id="3.80.30.20">
    <property type="entry name" value="tm_1862 like domain"/>
    <property type="match status" value="1"/>
</dbReference>
<dbReference type="PANTHER" id="PTHR43409">
    <property type="entry name" value="ANAEROBIC MAGNESIUM-PROTOPORPHYRIN IX MONOMETHYL ESTER CYCLASE-RELATED"/>
    <property type="match status" value="1"/>
</dbReference>
<accession>I9NRS1</accession>
<evidence type="ECO:0000256" key="6">
    <source>
        <dbReference type="ARBA" id="ARBA00023004"/>
    </source>
</evidence>
<comment type="cofactor">
    <cofactor evidence="1">
        <name>[4Fe-4S] cluster</name>
        <dbReference type="ChEBI" id="CHEBI:49883"/>
    </cofactor>
</comment>
<evidence type="ECO:0000259" key="8">
    <source>
        <dbReference type="PROSITE" id="PS51332"/>
    </source>
</evidence>
<dbReference type="GO" id="GO:0003824">
    <property type="term" value="F:catalytic activity"/>
    <property type="evidence" value="ECO:0007669"/>
    <property type="project" value="InterPro"/>
</dbReference>
<dbReference type="Pfam" id="PF04055">
    <property type="entry name" value="Radical_SAM"/>
    <property type="match status" value="1"/>
</dbReference>
<evidence type="ECO:0000256" key="2">
    <source>
        <dbReference type="ARBA" id="ARBA00022603"/>
    </source>
</evidence>
<dbReference type="HOGENOM" id="CLU_021907_0_0_9"/>
<dbReference type="Gene3D" id="3.40.50.280">
    <property type="entry name" value="Cobalamin-binding domain"/>
    <property type="match status" value="1"/>
</dbReference>
<reference evidence="10 11" key="1">
    <citation type="journal article" date="2015" name="Genome Announc.">
        <title>Complete Genome Sequence of Pelosinus fermentans JBW45, a Member of a Remarkably Competitive Group of Negativicutes in the Firmicutes Phylum.</title>
        <authorList>
            <person name="De Leon K.B."/>
            <person name="Utturkar S.M."/>
            <person name="Camilleri L.B."/>
            <person name="Elias D.A."/>
            <person name="Arkin A.P."/>
            <person name="Fields M.W."/>
            <person name="Brown S.D."/>
            <person name="Wall J.D."/>
        </authorList>
    </citation>
    <scope>NUCLEOTIDE SEQUENCE [LARGE SCALE GENOMIC DNA]</scope>
    <source>
        <strain evidence="10 11">JBW45</strain>
    </source>
</reference>
<proteinExistence type="predicted"/>
<gene>
    <name evidence="10" type="ORF">JBW_01246</name>
</gene>
<feature type="domain" description="Radical SAM core" evidence="9">
    <location>
        <begin position="242"/>
        <end position="462"/>
    </location>
</feature>
<dbReference type="PROSITE" id="PS51332">
    <property type="entry name" value="B12_BINDING"/>
    <property type="match status" value="1"/>
</dbReference>
<keyword evidence="7" id="KW-0411">Iron-sulfur</keyword>
<dbReference type="InterPro" id="IPR006158">
    <property type="entry name" value="Cobalamin-bd"/>
</dbReference>
<dbReference type="EMBL" id="CP010978">
    <property type="protein sequence ID" value="AJQ26598.1"/>
    <property type="molecule type" value="Genomic_DNA"/>
</dbReference>
<reference evidence="11" key="2">
    <citation type="submission" date="2015-02" db="EMBL/GenBank/DDBJ databases">
        <title>Complete Genome Sequence of Pelosinus fermentans JBW45.</title>
        <authorList>
            <person name="De Leon K.B."/>
            <person name="Utturkar S.M."/>
            <person name="Camilleri L.B."/>
            <person name="Arkin A.P."/>
            <person name="Fields M.W."/>
            <person name="Brown S.D."/>
            <person name="Wall J.D."/>
        </authorList>
    </citation>
    <scope>NUCLEOTIDE SEQUENCE [LARGE SCALE GENOMIC DNA]</scope>
    <source>
        <strain evidence="11">JBW45</strain>
    </source>
</reference>
<keyword evidence="6" id="KW-0408">Iron</keyword>
<dbReference type="SUPFAM" id="SSF52242">
    <property type="entry name" value="Cobalamin (vitamin B12)-binding domain"/>
    <property type="match status" value="1"/>
</dbReference>
<dbReference type="SFLD" id="SFLDG01123">
    <property type="entry name" value="methyltransferase_(Class_B)"/>
    <property type="match status" value="1"/>
</dbReference>
<dbReference type="CDD" id="cd01335">
    <property type="entry name" value="Radical_SAM"/>
    <property type="match status" value="1"/>
</dbReference>
<dbReference type="InterPro" id="IPR058240">
    <property type="entry name" value="rSAM_sf"/>
</dbReference>
<dbReference type="GO" id="GO:0031419">
    <property type="term" value="F:cobalamin binding"/>
    <property type="evidence" value="ECO:0007669"/>
    <property type="project" value="InterPro"/>
</dbReference>
<dbReference type="PANTHER" id="PTHR43409:SF7">
    <property type="entry name" value="BLL1977 PROTEIN"/>
    <property type="match status" value="1"/>
</dbReference>
<sequence>MDKIDCLLIGHNQITGLKCERTSRVMWGRNSQFYKEAVTLRYIKYEDQLYTPTQISNKFTQKKNGESSFEHLSYEPTLNGAIAYLGSYLNKSGFTFDFINCLKSEQDKLASILKRNELHAVAISTSMYTTIFPILEAIAFIKKHNASVKIVIGGSFIANQVREQEEAELQQMFGVIGADVYIYSNEGEHTLVKVLRAIKEMSPYTDINNIFYKDLGKYSFTFPEEEKIGLDDNLINWNLFEGNQYKYVNVRTTVSCPFSCAFCGYPKYGGKYRQLSIEALEKQLNMIRENPKVKGIYFIDDTFNFPAERFKNILRMMIKNKYNFKWHSFFRCQYADRETVELMKESGCQVVYCGIESANQVILDNMNKNTTVEQYKKGISLLNEYGIANIASIIIGFPGETYQTYLDTYNFIEELGPTFFRSHVWYADAESPIYSKKKLYKLEESGYEWSHSTMDAKTAATLTDLMFLNIKNSVYDSDYPIAFDLLVKGYSIEQIKKFINGFNMCMKKGLNAPILAEADYQYIQEMKSALGSLN</sequence>
<dbReference type="InterPro" id="IPR034466">
    <property type="entry name" value="Methyltransferase_Class_B"/>
</dbReference>
<dbReference type="InterPro" id="IPR006638">
    <property type="entry name" value="Elp3/MiaA/NifB-like_rSAM"/>
</dbReference>
<keyword evidence="3" id="KW-0808">Transferase</keyword>
<dbReference type="InterPro" id="IPR023404">
    <property type="entry name" value="rSAM_horseshoe"/>
</dbReference>
<keyword evidence="5" id="KW-0479">Metal-binding</keyword>
<dbReference type="Pfam" id="PF02310">
    <property type="entry name" value="B12-binding"/>
    <property type="match status" value="1"/>
</dbReference>
<dbReference type="InterPro" id="IPR051198">
    <property type="entry name" value="BchE-like"/>
</dbReference>
<evidence type="ECO:0000256" key="4">
    <source>
        <dbReference type="ARBA" id="ARBA00022691"/>
    </source>
</evidence>
<evidence type="ECO:0000259" key="9">
    <source>
        <dbReference type="PROSITE" id="PS51918"/>
    </source>
</evidence>
<evidence type="ECO:0000313" key="11">
    <source>
        <dbReference type="Proteomes" id="UP000005361"/>
    </source>
</evidence>
<keyword evidence="2" id="KW-0489">Methyltransferase</keyword>
<dbReference type="RefSeq" id="WP_007957028.1">
    <property type="nucleotide sequence ID" value="NZ_CP010978.1"/>
</dbReference>
<dbReference type="KEGG" id="pft:JBW_01246"/>
<dbReference type="SFLD" id="SFLDS00029">
    <property type="entry name" value="Radical_SAM"/>
    <property type="match status" value="1"/>
</dbReference>
<evidence type="ECO:0000313" key="10">
    <source>
        <dbReference type="EMBL" id="AJQ26598.1"/>
    </source>
</evidence>
<evidence type="ECO:0000256" key="3">
    <source>
        <dbReference type="ARBA" id="ARBA00022679"/>
    </source>
</evidence>
<dbReference type="GO" id="GO:0051539">
    <property type="term" value="F:4 iron, 4 sulfur cluster binding"/>
    <property type="evidence" value="ECO:0007669"/>
    <property type="project" value="UniProtKB-KW"/>
</dbReference>
<evidence type="ECO:0000256" key="1">
    <source>
        <dbReference type="ARBA" id="ARBA00001966"/>
    </source>
</evidence>
<keyword evidence="4" id="KW-0949">S-adenosyl-L-methionine</keyword>
<dbReference type="STRING" id="1192197.JBW_01246"/>
<name>I9NRS1_9FIRM</name>
<evidence type="ECO:0000256" key="7">
    <source>
        <dbReference type="ARBA" id="ARBA00023014"/>
    </source>
</evidence>
<dbReference type="GO" id="GO:0046872">
    <property type="term" value="F:metal ion binding"/>
    <property type="evidence" value="ECO:0007669"/>
    <property type="project" value="UniProtKB-KW"/>
</dbReference>
<dbReference type="Proteomes" id="UP000005361">
    <property type="component" value="Chromosome"/>
</dbReference>
<dbReference type="SMART" id="SM00729">
    <property type="entry name" value="Elp3"/>
    <property type="match status" value="1"/>
</dbReference>
<dbReference type="AlphaFoldDB" id="I9NRS1"/>
<dbReference type="InterPro" id="IPR036724">
    <property type="entry name" value="Cobalamin-bd_sf"/>
</dbReference>
<protein>
    <submittedName>
        <fullName evidence="10">Radical SAM domain protein</fullName>
    </submittedName>
</protein>
<organism evidence="10 11">
    <name type="scientific">Pelosinus fermentans JBW45</name>
    <dbReference type="NCBI Taxonomy" id="1192197"/>
    <lineage>
        <taxon>Bacteria</taxon>
        <taxon>Bacillati</taxon>
        <taxon>Bacillota</taxon>
        <taxon>Negativicutes</taxon>
        <taxon>Selenomonadales</taxon>
        <taxon>Sporomusaceae</taxon>
        <taxon>Pelosinus</taxon>
    </lineage>
</organism>